<comment type="similarity">
    <text evidence="1 4">Belongs to the fatty acyl-CoA reductase family.</text>
</comment>
<feature type="transmembrane region" description="Helical" evidence="4">
    <location>
        <begin position="373"/>
        <end position="395"/>
    </location>
</feature>
<dbReference type="InterPro" id="IPR026055">
    <property type="entry name" value="FAR"/>
</dbReference>
<feature type="transmembrane region" description="Helical" evidence="4">
    <location>
        <begin position="493"/>
        <end position="514"/>
    </location>
</feature>
<accession>A0A8W7P3M4</accession>
<keyword evidence="4" id="KW-1133">Transmembrane helix</keyword>
<evidence type="ECO:0000256" key="3">
    <source>
        <dbReference type="ARBA" id="ARBA00023098"/>
    </source>
</evidence>
<dbReference type="InterPro" id="IPR033640">
    <property type="entry name" value="FAR_C"/>
</dbReference>
<reference evidence="7" key="1">
    <citation type="submission" date="2022-08" db="UniProtKB">
        <authorList>
            <consortium name="EnsemblMetazoa"/>
        </authorList>
    </citation>
    <scope>IDENTIFICATION</scope>
</reference>
<evidence type="ECO:0000259" key="5">
    <source>
        <dbReference type="Pfam" id="PF03015"/>
    </source>
</evidence>
<dbReference type="InterPro" id="IPR036291">
    <property type="entry name" value="NAD(P)-bd_dom_sf"/>
</dbReference>
<dbReference type="SUPFAM" id="SSF51735">
    <property type="entry name" value="NAD(P)-binding Rossmann-fold domains"/>
    <property type="match status" value="1"/>
</dbReference>
<dbReference type="GO" id="GO:0005777">
    <property type="term" value="C:peroxisome"/>
    <property type="evidence" value="ECO:0007669"/>
    <property type="project" value="TreeGrafter"/>
</dbReference>
<name>A0A8W7P3M4_ANOCL</name>
<dbReference type="AlphaFoldDB" id="A0A8W7P3M4"/>
<keyword evidence="2 4" id="KW-0444">Lipid biosynthesis</keyword>
<dbReference type="EC" id="1.2.1.84" evidence="4"/>
<dbReference type="EnsemblMetazoa" id="ACOM024858-RA">
    <property type="protein sequence ID" value="ACOM024858-PA.1"/>
    <property type="gene ID" value="ACOM024858"/>
</dbReference>
<dbReference type="Pfam" id="PF07993">
    <property type="entry name" value="NAD_binding_4"/>
    <property type="match status" value="1"/>
</dbReference>
<feature type="domain" description="Thioester reductase (TE)" evidence="6">
    <location>
        <begin position="45"/>
        <end position="313"/>
    </location>
</feature>
<sequence length="532" mass="61149">LSARIDSHFLLQGERRKRGQIMSLEEFNANKSPVKDFYHGKTVLLTGGSGFLGKLFIEKLIKCGVREILLLLRSKKGVSPEERLHALLKKEAVFVNYQQQPELYLDRLKVIEGDISRPGLAISNDDLDYVIKHTNIVLHSAADVRFDESMKESVETNVRGTDHLLNIAEKCANLEVFVYVSSAFSQCIKESVEEKFYTPNIDPLELIKMMENEPRLDELEAVSKKMVEPWPNTYSFTKALAEEVVRRRRDKMPIAIVRPSIVTSTYADPIVGWTDNFYGFNGVVSGAGTGVLRIFHIRDEYKADIIPADIVINGTLVAAHYAAKHPTEENVFNCTMDENHTTWGDIRNDCLSQKGVVAVKKSLWIPTYNTTRYYYVASFLQVFYHLIPAVFFDLVMRCRGEKPQILRLYRKVHRFSDVLRFFTNHQFQFATKRMRQVVDGMEIVDRHLFPCDMKSVVWSKFGVNHIRGCRVYLLGEPWDTNEEALQIYRRRRLIHLLMLGVIYSMYVVVGLRLLEAAGVPDLRSFLGCTQFA</sequence>
<dbReference type="VEuPathDB" id="VectorBase:ACON2_031243"/>
<comment type="catalytic activity">
    <reaction evidence="4">
        <text>a long-chain fatty acyl-CoA + 2 NADPH + 2 H(+) = a long-chain primary fatty alcohol + 2 NADP(+) + CoA</text>
        <dbReference type="Rhea" id="RHEA:52716"/>
        <dbReference type="ChEBI" id="CHEBI:15378"/>
        <dbReference type="ChEBI" id="CHEBI:57287"/>
        <dbReference type="ChEBI" id="CHEBI:57783"/>
        <dbReference type="ChEBI" id="CHEBI:58349"/>
        <dbReference type="ChEBI" id="CHEBI:77396"/>
        <dbReference type="ChEBI" id="CHEBI:83139"/>
        <dbReference type="EC" id="1.2.1.84"/>
    </reaction>
</comment>
<proteinExistence type="inferred from homology"/>
<protein>
    <recommendedName>
        <fullName evidence="4">Fatty acyl-CoA reductase</fullName>
        <ecNumber evidence="4">1.2.1.84</ecNumber>
    </recommendedName>
</protein>
<dbReference type="PANTHER" id="PTHR11011:SF60">
    <property type="entry name" value="FATTY ACYL-COA REDUCTASE-RELATED"/>
    <property type="match status" value="1"/>
</dbReference>
<dbReference type="PANTHER" id="PTHR11011">
    <property type="entry name" value="MALE STERILITY PROTEIN 2-RELATED"/>
    <property type="match status" value="1"/>
</dbReference>
<keyword evidence="3 4" id="KW-0443">Lipid metabolism</keyword>
<keyword evidence="4" id="KW-0560">Oxidoreductase</keyword>
<evidence type="ECO:0000256" key="4">
    <source>
        <dbReference type="RuleBase" id="RU363097"/>
    </source>
</evidence>
<dbReference type="InterPro" id="IPR013120">
    <property type="entry name" value="FAR_NAD-bd"/>
</dbReference>
<dbReference type="CDD" id="cd09071">
    <property type="entry name" value="FAR_C"/>
    <property type="match status" value="1"/>
</dbReference>
<evidence type="ECO:0000256" key="1">
    <source>
        <dbReference type="ARBA" id="ARBA00005928"/>
    </source>
</evidence>
<comment type="function">
    <text evidence="4">Catalyzes the reduction of fatty acyl-CoA to fatty alcohols.</text>
</comment>
<dbReference type="GO" id="GO:0102965">
    <property type="term" value="F:alcohol-forming long-chain fatty acyl-CoA reductase activity"/>
    <property type="evidence" value="ECO:0007669"/>
    <property type="project" value="UniProtKB-EC"/>
</dbReference>
<evidence type="ECO:0000259" key="6">
    <source>
        <dbReference type="Pfam" id="PF07993"/>
    </source>
</evidence>
<dbReference type="GO" id="GO:0035336">
    <property type="term" value="P:long-chain fatty-acyl-CoA metabolic process"/>
    <property type="evidence" value="ECO:0007669"/>
    <property type="project" value="TreeGrafter"/>
</dbReference>
<keyword evidence="4" id="KW-0472">Membrane</keyword>
<dbReference type="GO" id="GO:0080019">
    <property type="term" value="F:alcohol-forming very long-chain fatty acyl-CoA reductase activity"/>
    <property type="evidence" value="ECO:0007669"/>
    <property type="project" value="InterPro"/>
</dbReference>
<evidence type="ECO:0000256" key="2">
    <source>
        <dbReference type="ARBA" id="ARBA00022516"/>
    </source>
</evidence>
<keyword evidence="4" id="KW-0521">NADP</keyword>
<dbReference type="FunFam" id="3.40.50.720:FF:000639">
    <property type="entry name" value="Fatty acyl-CoA reductase"/>
    <property type="match status" value="1"/>
</dbReference>
<dbReference type="Gene3D" id="3.40.50.720">
    <property type="entry name" value="NAD(P)-binding Rossmann-like Domain"/>
    <property type="match status" value="1"/>
</dbReference>
<dbReference type="Pfam" id="PF03015">
    <property type="entry name" value="Sterile"/>
    <property type="match status" value="1"/>
</dbReference>
<keyword evidence="4" id="KW-0812">Transmembrane</keyword>
<organism evidence="7">
    <name type="scientific">Anopheles coluzzii</name>
    <name type="common">African malaria mosquito</name>
    <dbReference type="NCBI Taxonomy" id="1518534"/>
    <lineage>
        <taxon>Eukaryota</taxon>
        <taxon>Metazoa</taxon>
        <taxon>Ecdysozoa</taxon>
        <taxon>Arthropoda</taxon>
        <taxon>Hexapoda</taxon>
        <taxon>Insecta</taxon>
        <taxon>Pterygota</taxon>
        <taxon>Neoptera</taxon>
        <taxon>Endopterygota</taxon>
        <taxon>Diptera</taxon>
        <taxon>Nematocera</taxon>
        <taxon>Culicoidea</taxon>
        <taxon>Culicidae</taxon>
        <taxon>Anophelinae</taxon>
        <taxon>Anopheles</taxon>
    </lineage>
</organism>
<dbReference type="CDD" id="cd05236">
    <property type="entry name" value="FAR-N_SDR_e"/>
    <property type="match status" value="1"/>
</dbReference>
<dbReference type="Proteomes" id="UP000075882">
    <property type="component" value="Unassembled WGS sequence"/>
</dbReference>
<feature type="domain" description="Fatty acyl-CoA reductase C-terminal" evidence="5">
    <location>
        <begin position="384"/>
        <end position="475"/>
    </location>
</feature>
<evidence type="ECO:0000313" key="7">
    <source>
        <dbReference type="EnsemblMetazoa" id="ACOM024858-PA.1"/>
    </source>
</evidence>